<dbReference type="PANTHER" id="PTHR46124:SF2">
    <property type="entry name" value="D-AMINOACYL-TRNA DEACYLASE"/>
    <property type="match status" value="1"/>
</dbReference>
<evidence type="ECO:0000313" key="1">
    <source>
        <dbReference type="EMBL" id="MPN08049.1"/>
    </source>
</evidence>
<dbReference type="Pfam" id="PF01026">
    <property type="entry name" value="TatD_DNase"/>
    <property type="match status" value="1"/>
</dbReference>
<dbReference type="InterPro" id="IPR001130">
    <property type="entry name" value="TatD-like"/>
</dbReference>
<proteinExistence type="predicted"/>
<dbReference type="InterPro" id="IPR032466">
    <property type="entry name" value="Metal_Hydrolase"/>
</dbReference>
<dbReference type="GO" id="GO:0005829">
    <property type="term" value="C:cytosol"/>
    <property type="evidence" value="ECO:0007669"/>
    <property type="project" value="TreeGrafter"/>
</dbReference>
<accession>A0A645F3P4</accession>
<dbReference type="PANTHER" id="PTHR46124">
    <property type="entry name" value="D-AMINOACYL-TRNA DEACYLASE"/>
    <property type="match status" value="1"/>
</dbReference>
<dbReference type="AlphaFoldDB" id="A0A645F3P4"/>
<reference evidence="1" key="1">
    <citation type="submission" date="2019-08" db="EMBL/GenBank/DDBJ databases">
        <authorList>
            <person name="Kucharzyk K."/>
            <person name="Murdoch R.W."/>
            <person name="Higgins S."/>
            <person name="Loffler F."/>
        </authorList>
    </citation>
    <scope>NUCLEOTIDE SEQUENCE</scope>
</reference>
<dbReference type="EC" id="3.1.1.96" evidence="1"/>
<dbReference type="SUPFAM" id="SSF51556">
    <property type="entry name" value="Metallo-dependent hydrolases"/>
    <property type="match status" value="1"/>
</dbReference>
<keyword evidence="1" id="KW-0378">Hydrolase</keyword>
<gene>
    <name evidence="1" type="primary">dtd3_24</name>
    <name evidence="1" type="ORF">SDC9_155325</name>
</gene>
<dbReference type="Gene3D" id="3.20.20.140">
    <property type="entry name" value="Metal-dependent hydrolases"/>
    <property type="match status" value="1"/>
</dbReference>
<dbReference type="CDD" id="cd01310">
    <property type="entry name" value="TatD_DNAse"/>
    <property type="match status" value="1"/>
</dbReference>
<comment type="caution">
    <text evidence="1">The sequence shown here is derived from an EMBL/GenBank/DDBJ whole genome shotgun (WGS) entry which is preliminary data.</text>
</comment>
<protein>
    <submittedName>
        <fullName evidence="1">D-aminoacyl-tRNA deacylase</fullName>
        <ecNumber evidence="1">3.1.1.96</ecNumber>
    </submittedName>
</protein>
<organism evidence="1">
    <name type="scientific">bioreactor metagenome</name>
    <dbReference type="NCBI Taxonomy" id="1076179"/>
    <lineage>
        <taxon>unclassified sequences</taxon>
        <taxon>metagenomes</taxon>
        <taxon>ecological metagenomes</taxon>
    </lineage>
</organism>
<sequence>MHCFSGSWEMAKLCLNWGFYISFAGPLTFPKSNKLKEIAGLVPLDRILIETDCPYLAPQVYRGKRNEPAYVVEQAKAIADIRNLSWEDAANRTRMNTEQLFGLKKS</sequence>
<dbReference type="EMBL" id="VSSQ01054067">
    <property type="protein sequence ID" value="MPN08049.1"/>
    <property type="molecule type" value="Genomic_DNA"/>
</dbReference>
<dbReference type="GO" id="GO:0051499">
    <property type="term" value="F:D-aminoacyl-tRNA deacylase activity"/>
    <property type="evidence" value="ECO:0007669"/>
    <property type="project" value="UniProtKB-EC"/>
</dbReference>
<name>A0A645F3P4_9ZZZZ</name>